<dbReference type="HOGENOM" id="CLU_489754_0_0_5"/>
<gene>
    <name evidence="1" type="ordered locus">Cseg_2795</name>
</gene>
<dbReference type="InterPro" id="IPR011049">
    <property type="entry name" value="Serralysin-like_metalloprot_C"/>
</dbReference>
<dbReference type="PROSITE" id="PS00330">
    <property type="entry name" value="HEMOLYSIN_CALCIUM"/>
    <property type="match status" value="1"/>
</dbReference>
<dbReference type="eggNOG" id="COG2931">
    <property type="taxonomic scope" value="Bacteria"/>
</dbReference>
<dbReference type="InterPro" id="IPR018511">
    <property type="entry name" value="Hemolysin-typ_Ca-bd_CS"/>
</dbReference>
<protein>
    <submittedName>
        <fullName evidence="1">Peptidase M10A and M12B matrixin and adamalysin</fullName>
    </submittedName>
</protein>
<reference evidence="2" key="1">
    <citation type="journal article" date="2011" name="J. Bacteriol.">
        <title>Genome sequences of eight morphologically diverse alphaproteobacteria.</title>
        <authorList>
            <consortium name="US DOE Joint Genome Institute"/>
            <person name="Brown P.J."/>
            <person name="Kysela D.T."/>
            <person name="Buechlein A."/>
            <person name="Hemmerich C."/>
            <person name="Brun Y.V."/>
        </authorList>
    </citation>
    <scope>NUCLEOTIDE SEQUENCE [LARGE SCALE GENOMIC DNA]</scope>
    <source>
        <strain evidence="2">ATCC 21756 / DSM 7131 / JCM 7823 / NBRC 15250 / LMG 17158 / TK0059</strain>
    </source>
</reference>
<proteinExistence type="predicted"/>
<dbReference type="Gene3D" id="2.150.10.10">
    <property type="entry name" value="Serralysin-like metalloprotease, C-terminal"/>
    <property type="match status" value="1"/>
</dbReference>
<dbReference type="Pfam" id="PF00353">
    <property type="entry name" value="HemolysinCabind"/>
    <property type="match status" value="1"/>
</dbReference>
<accession>D5VL70</accession>
<dbReference type="EMBL" id="CP002008">
    <property type="protein sequence ID" value="ADG11243.1"/>
    <property type="molecule type" value="Genomic_DNA"/>
</dbReference>
<dbReference type="SUPFAM" id="SSF55486">
    <property type="entry name" value="Metalloproteases ('zincins'), catalytic domain"/>
    <property type="match status" value="2"/>
</dbReference>
<dbReference type="GO" id="GO:0005509">
    <property type="term" value="F:calcium ion binding"/>
    <property type="evidence" value="ECO:0007669"/>
    <property type="project" value="InterPro"/>
</dbReference>
<sequence length="556" mass="58142">MPLNVTFTDPTGAFAAKVDLMVKDMQAAWGLWSSYLAPSNATLEVDFHIVTNYANRGGGRALATSPEVTTDGKVTAAAGTVFELRTGQDPNGGSADIEIFLDGDFLTKWYWIDPLDGSTKPPGMNSLVEVLAHELGHALGFNGFSDWATYALGSYGTRFDRLIQVENGLPYFVGEQAVALYGGAVPLTAGNVFHVGNTSTPLNTDLMNGLAFRTDVRYLVSALDVAILRDMGTATILSDKLLGSPKGDVIHGGAGNDEIQGFAGDDVIEGGLGADTAIYAGASENYAWSKDAKGSWTVRDLRTGAPEGIDTLHGVETLKFSDKTVSLASTSPLAIAAGALLRGGQSDLVADLDAKVADGSRTLASAVATLMTSAGQTTSVATLSYLFFTGKIPGDAGMDYLVSPEGPNGNNLNSAYYQAFNLENRFINFAVNLGGVGEGRAQFEAKYGALSLFEATREAYKAIFGAAPNDAKTHALIDGREAYFASYGGDGSGGLGTKAAMVGWLLAEAVKADVGVMARSNDAWLTDVSDGSAPFAINILDPSLGYYKTDFIFGGA</sequence>
<dbReference type="AlphaFoldDB" id="D5VL70"/>
<name>D5VL70_CAUST</name>
<dbReference type="Pfam" id="PF19198">
    <property type="entry name" value="RsaA_NTD"/>
    <property type="match status" value="1"/>
</dbReference>
<evidence type="ECO:0000313" key="2">
    <source>
        <dbReference type="Proteomes" id="UP000002629"/>
    </source>
</evidence>
<dbReference type="Proteomes" id="UP000002629">
    <property type="component" value="Chromosome"/>
</dbReference>
<dbReference type="InterPro" id="IPR001343">
    <property type="entry name" value="Hemolysn_Ca-bd"/>
</dbReference>
<dbReference type="SUPFAM" id="SSF51120">
    <property type="entry name" value="beta-Roll"/>
    <property type="match status" value="1"/>
</dbReference>
<dbReference type="KEGG" id="cse:Cseg_2795"/>
<dbReference type="RefSeq" id="WP_013079894.1">
    <property type="nucleotide sequence ID" value="NC_014100.1"/>
</dbReference>
<organism evidence="1 2">
    <name type="scientific">Caulobacter segnis (strain ATCC 21756 / DSM 7131 / JCM 7823 / NBRC 15250 / LMG 17158 / TK0059)</name>
    <name type="common">Mycoplana segnis</name>
    <dbReference type="NCBI Taxonomy" id="509190"/>
    <lineage>
        <taxon>Bacteria</taxon>
        <taxon>Pseudomonadati</taxon>
        <taxon>Pseudomonadota</taxon>
        <taxon>Alphaproteobacteria</taxon>
        <taxon>Caulobacterales</taxon>
        <taxon>Caulobacteraceae</taxon>
        <taxon>Caulobacter</taxon>
    </lineage>
</organism>
<evidence type="ECO:0000313" key="1">
    <source>
        <dbReference type="EMBL" id="ADG11243.1"/>
    </source>
</evidence>
<dbReference type="STRING" id="509190.Cseg_2795"/>